<keyword evidence="9" id="KW-1185">Reference proteome</keyword>
<dbReference type="InterPro" id="IPR051260">
    <property type="entry name" value="Diverse_substr_monoxygenases"/>
</dbReference>
<evidence type="ECO:0000259" key="7">
    <source>
        <dbReference type="Pfam" id="PF00296"/>
    </source>
</evidence>
<feature type="domain" description="Luciferase-like" evidence="7">
    <location>
        <begin position="37"/>
        <end position="385"/>
    </location>
</feature>
<organism evidence="8 9">
    <name type="scientific">Paenibacillus silvestris</name>
    <dbReference type="NCBI Taxonomy" id="2606219"/>
    <lineage>
        <taxon>Bacteria</taxon>
        <taxon>Bacillati</taxon>
        <taxon>Bacillota</taxon>
        <taxon>Bacilli</taxon>
        <taxon>Bacillales</taxon>
        <taxon>Paenibacillaceae</taxon>
        <taxon>Paenibacillus</taxon>
    </lineage>
</organism>
<reference evidence="8 9" key="1">
    <citation type="submission" date="2019-12" db="EMBL/GenBank/DDBJ databases">
        <title>Paenibacillus sp. nov. sp. isolated from soil.</title>
        <authorList>
            <person name="Kim J."/>
            <person name="Jeong S.E."/>
            <person name="Jung H.S."/>
            <person name="Jeon C.O."/>
        </authorList>
    </citation>
    <scope>NUCLEOTIDE SEQUENCE [LARGE SCALE GENOMIC DNA]</scope>
    <source>
        <strain evidence="8 9">5J-6</strain>
    </source>
</reference>
<dbReference type="SUPFAM" id="SSF51679">
    <property type="entry name" value="Bacterial luciferase-like"/>
    <property type="match status" value="1"/>
</dbReference>
<dbReference type="PANTHER" id="PTHR30011:SF16">
    <property type="entry name" value="C2H2 FINGER DOMAIN TRANSCRIPTION FACTOR (EUROFUNG)-RELATED"/>
    <property type="match status" value="1"/>
</dbReference>
<dbReference type="EC" id="1.14.-.-" evidence="8"/>
<sequence length="476" mass="52130">MGTNHQQRQLHLGAFIFGVGHHIAAWRYPLTDTGGLLKLDFYKQFAQTAERGKFDLVFIEDIPVLPEPLNRAVQYTLPVRAEPLTLLSALASVTKKIGLVGTVSTTYSEPFHVARKFASLDHLSSGRAGWNAVTTSMENTAKNFGRDHHLDHSLRYERAKEFVDVVTALWDSWEEGALVIDKATGQFADPDKVHAINHVGDHFSVRGPLNVHRSVQGRPVVVQAGSSTTGQAFAAQTAEVVFTAWQTLEEAQSFYASLKGQLPAYGRSPDELKILPGVLPFIGATEEEAKAKEAEFQNLVLPAVGLGMVQNMLRVDLSGYPLDGPLPELPDSTDINGGKSRYQLLLDMARREHLTIRQLIHRVTGARGHRTITGTPVQIADQLEEWFVKEACDGFNIMPPYLPGGLDEFVDLVIPELQRRGLFRSEYSGHTLRDHLGLAEPANRFAQRSAAVAESAAADESQAGVATEAALASASE</sequence>
<proteinExistence type="inferred from homology"/>
<evidence type="ECO:0000256" key="3">
    <source>
        <dbReference type="ARBA" id="ARBA00023002"/>
    </source>
</evidence>
<keyword evidence="3 8" id="KW-0560">Oxidoreductase</keyword>
<keyword evidence="1 6" id="KW-0285">Flavoprotein</keyword>
<feature type="binding site" evidence="6">
    <location>
        <position position="156"/>
    </location>
    <ligand>
        <name>FMN</name>
        <dbReference type="ChEBI" id="CHEBI:58210"/>
    </ligand>
</feature>
<dbReference type="EMBL" id="WTUZ01000022">
    <property type="protein sequence ID" value="MZQ84874.1"/>
    <property type="molecule type" value="Genomic_DNA"/>
</dbReference>
<dbReference type="GO" id="GO:0004497">
    <property type="term" value="F:monooxygenase activity"/>
    <property type="evidence" value="ECO:0007669"/>
    <property type="project" value="UniProtKB-KW"/>
</dbReference>
<protein>
    <submittedName>
        <fullName evidence="8">NtaA/DmoA family FMN-dependent monooxygenase</fullName>
        <ecNumber evidence="8">1.14.-.-</ecNumber>
    </submittedName>
</protein>
<evidence type="ECO:0000256" key="1">
    <source>
        <dbReference type="ARBA" id="ARBA00022630"/>
    </source>
</evidence>
<keyword evidence="4 8" id="KW-0503">Monooxygenase</keyword>
<dbReference type="AlphaFoldDB" id="A0A6L8V3V1"/>
<comment type="similarity">
    <text evidence="5">Belongs to the NtaA/SnaA/DszA monooxygenase family.</text>
</comment>
<evidence type="ECO:0000256" key="4">
    <source>
        <dbReference type="ARBA" id="ARBA00023033"/>
    </source>
</evidence>
<evidence type="ECO:0000313" key="8">
    <source>
        <dbReference type="EMBL" id="MZQ84874.1"/>
    </source>
</evidence>
<evidence type="ECO:0000256" key="5">
    <source>
        <dbReference type="ARBA" id="ARBA00033748"/>
    </source>
</evidence>
<dbReference type="InterPro" id="IPR036661">
    <property type="entry name" value="Luciferase-like_sf"/>
</dbReference>
<dbReference type="InterPro" id="IPR016215">
    <property type="entry name" value="NTA_MOA"/>
</dbReference>
<dbReference type="Proteomes" id="UP000481087">
    <property type="component" value="Unassembled WGS sequence"/>
</dbReference>
<dbReference type="NCBIfam" id="TIGR03860">
    <property type="entry name" value="FMN_nitrolo"/>
    <property type="match status" value="1"/>
</dbReference>
<feature type="binding site" evidence="6">
    <location>
        <position position="227"/>
    </location>
    <ligand>
        <name>FMN</name>
        <dbReference type="ChEBI" id="CHEBI:58210"/>
    </ligand>
</feature>
<dbReference type="InterPro" id="IPR011251">
    <property type="entry name" value="Luciferase-like_dom"/>
</dbReference>
<feature type="binding site" evidence="6">
    <location>
        <position position="61"/>
    </location>
    <ligand>
        <name>FMN</name>
        <dbReference type="ChEBI" id="CHEBI:58210"/>
    </ligand>
</feature>
<feature type="binding site" evidence="6">
    <location>
        <position position="102"/>
    </location>
    <ligand>
        <name>FMN</name>
        <dbReference type="ChEBI" id="CHEBI:58210"/>
    </ligand>
</feature>
<evidence type="ECO:0000256" key="6">
    <source>
        <dbReference type="PIRSR" id="PIRSR000337-1"/>
    </source>
</evidence>
<dbReference type="PIRSF" id="PIRSF000337">
    <property type="entry name" value="NTA_MOA"/>
    <property type="match status" value="1"/>
</dbReference>
<dbReference type="Gene3D" id="3.20.20.30">
    <property type="entry name" value="Luciferase-like domain"/>
    <property type="match status" value="1"/>
</dbReference>
<accession>A0A6L8V3V1</accession>
<evidence type="ECO:0000313" key="9">
    <source>
        <dbReference type="Proteomes" id="UP000481087"/>
    </source>
</evidence>
<dbReference type="RefSeq" id="WP_161408920.1">
    <property type="nucleotide sequence ID" value="NZ_WTUZ01000022.1"/>
</dbReference>
<feature type="binding site" evidence="6">
    <location>
        <position position="226"/>
    </location>
    <ligand>
        <name>FMN</name>
        <dbReference type="ChEBI" id="CHEBI:58210"/>
    </ligand>
</feature>
<dbReference type="CDD" id="cd01095">
    <property type="entry name" value="Nitrilotriacetate_monoxgenase"/>
    <property type="match status" value="1"/>
</dbReference>
<keyword evidence="2 6" id="KW-0288">FMN</keyword>
<feature type="binding site" evidence="6">
    <location>
        <position position="152"/>
    </location>
    <ligand>
        <name>FMN</name>
        <dbReference type="ChEBI" id="CHEBI:58210"/>
    </ligand>
</feature>
<dbReference type="GO" id="GO:0016705">
    <property type="term" value="F:oxidoreductase activity, acting on paired donors, with incorporation or reduction of molecular oxygen"/>
    <property type="evidence" value="ECO:0007669"/>
    <property type="project" value="InterPro"/>
</dbReference>
<gene>
    <name evidence="8" type="ORF">GQF01_22445</name>
</gene>
<name>A0A6L8V3V1_9BACL</name>
<dbReference type="PANTHER" id="PTHR30011">
    <property type="entry name" value="ALKANESULFONATE MONOOXYGENASE-RELATED"/>
    <property type="match status" value="1"/>
</dbReference>
<comment type="caution">
    <text evidence="8">The sequence shown here is derived from an EMBL/GenBank/DDBJ whole genome shotgun (WGS) entry which is preliminary data.</text>
</comment>
<evidence type="ECO:0000256" key="2">
    <source>
        <dbReference type="ARBA" id="ARBA00022643"/>
    </source>
</evidence>
<dbReference type="Pfam" id="PF00296">
    <property type="entry name" value="Bac_luciferase"/>
    <property type="match status" value="1"/>
</dbReference>